<sequence length="151" mass="16698">MQTEKRFSNVAAYIASFPPDIQMLLDDVRSTVRKAAPGATESISYGVPAYHYNGEPVLYFGGFKKHIGIFATPEAQQEFQMELSDYKQGKGSVKFPFAKPLPLPLITRIVKFKMQRLKENAKSSKQDTAAGKTSSPARAATRSKRVPKAKA</sequence>
<dbReference type="RefSeq" id="WP_091397664.1">
    <property type="nucleotide sequence ID" value="NZ_FNQY01000010.1"/>
</dbReference>
<evidence type="ECO:0000313" key="3">
    <source>
        <dbReference type="EMBL" id="SEA20538.1"/>
    </source>
</evidence>
<protein>
    <submittedName>
        <fullName evidence="3">Uncharacterized conserved protein YdhG, YjbR/CyaY-like superfamily, DUF1801 family</fullName>
    </submittedName>
</protein>
<dbReference type="SUPFAM" id="SSF159888">
    <property type="entry name" value="YdhG-like"/>
    <property type="match status" value="1"/>
</dbReference>
<dbReference type="Gene3D" id="3.90.1150.200">
    <property type="match status" value="1"/>
</dbReference>
<dbReference type="OrthoDB" id="115213at2"/>
<evidence type="ECO:0000259" key="2">
    <source>
        <dbReference type="Pfam" id="PF08818"/>
    </source>
</evidence>
<evidence type="ECO:0000256" key="1">
    <source>
        <dbReference type="SAM" id="MobiDB-lite"/>
    </source>
</evidence>
<organism evidence="3 4">
    <name type="scientific">Arachidicoccus rhizosphaerae</name>
    <dbReference type="NCBI Taxonomy" id="551991"/>
    <lineage>
        <taxon>Bacteria</taxon>
        <taxon>Pseudomonadati</taxon>
        <taxon>Bacteroidota</taxon>
        <taxon>Chitinophagia</taxon>
        <taxon>Chitinophagales</taxon>
        <taxon>Chitinophagaceae</taxon>
        <taxon>Arachidicoccus</taxon>
    </lineage>
</organism>
<feature type="region of interest" description="Disordered" evidence="1">
    <location>
        <begin position="117"/>
        <end position="151"/>
    </location>
</feature>
<dbReference type="InterPro" id="IPR014922">
    <property type="entry name" value="YdhG-like"/>
</dbReference>
<dbReference type="Pfam" id="PF08818">
    <property type="entry name" value="DUF1801"/>
    <property type="match status" value="1"/>
</dbReference>
<keyword evidence="4" id="KW-1185">Reference proteome</keyword>
<evidence type="ECO:0000313" key="4">
    <source>
        <dbReference type="Proteomes" id="UP000199041"/>
    </source>
</evidence>
<gene>
    <name evidence="3" type="ORF">SAMN05192529_110114</name>
</gene>
<proteinExistence type="predicted"/>
<reference evidence="3 4" key="1">
    <citation type="submission" date="2016-10" db="EMBL/GenBank/DDBJ databases">
        <authorList>
            <person name="de Groot N.N."/>
        </authorList>
    </citation>
    <scope>NUCLEOTIDE SEQUENCE [LARGE SCALE GENOMIC DNA]</scope>
    <source>
        <strain evidence="3 4">Vu-144</strain>
    </source>
</reference>
<feature type="compositionally biased region" description="Basic residues" evidence="1">
    <location>
        <begin position="141"/>
        <end position="151"/>
    </location>
</feature>
<accession>A0A1H3ZAK4</accession>
<dbReference type="STRING" id="551991.SAMN05192529_110114"/>
<dbReference type="Proteomes" id="UP000199041">
    <property type="component" value="Unassembled WGS sequence"/>
</dbReference>
<feature type="domain" description="YdhG-like" evidence="2">
    <location>
        <begin position="25"/>
        <end position="113"/>
    </location>
</feature>
<name>A0A1H3ZAK4_9BACT</name>
<dbReference type="EMBL" id="FNQY01000010">
    <property type="protein sequence ID" value="SEA20538.1"/>
    <property type="molecule type" value="Genomic_DNA"/>
</dbReference>
<dbReference type="AlphaFoldDB" id="A0A1H3ZAK4"/>